<name>M1V9M9_CYAM1</name>
<reference evidence="3 4" key="2">
    <citation type="journal article" date="2007" name="BMC Biol.">
        <title>A 100%-complete sequence reveals unusually simple genomic features in the hot-spring red alga Cyanidioschyzon merolae.</title>
        <authorList>
            <person name="Nozaki H."/>
            <person name="Takano H."/>
            <person name="Misumi O."/>
            <person name="Terasawa K."/>
            <person name="Matsuzaki M."/>
            <person name="Maruyama S."/>
            <person name="Nishida K."/>
            <person name="Yagisawa F."/>
            <person name="Yoshida Y."/>
            <person name="Fujiwara T."/>
            <person name="Takio S."/>
            <person name="Tamura K."/>
            <person name="Chung S.J."/>
            <person name="Nakamura S."/>
            <person name="Kuroiwa H."/>
            <person name="Tanaka K."/>
            <person name="Sato N."/>
            <person name="Kuroiwa T."/>
        </authorList>
    </citation>
    <scope>NUCLEOTIDE SEQUENCE [LARGE SCALE GENOMIC DNA]</scope>
    <source>
        <strain evidence="3 4">10D</strain>
    </source>
</reference>
<sequence>MSGHTKAPASTALGEAQRLPATALHSSVEPVVTDSVTGETNEAVCTALHAERPGSQRLKSGGELLGYNSAVGTLLRLIARRNVWSYGELTAALGIRERSELVSLLLTAIENGVICGQIDSEREVFTVHGVEASAQVETEEVQLFLQRLDAWEQRIRRVRSAIQDAKQRCREYAEANEWVIEEPGRPRTANQVRIAGVEAVSEGLLASPVDSDMEVD</sequence>
<evidence type="ECO:0000313" key="3">
    <source>
        <dbReference type="EMBL" id="BAM81634.1"/>
    </source>
</evidence>
<feature type="coiled-coil region" evidence="2">
    <location>
        <begin position="148"/>
        <end position="175"/>
    </location>
</feature>
<reference evidence="3 4" key="1">
    <citation type="journal article" date="2004" name="Nature">
        <title>Genome sequence of the ultrasmall unicellular red alga Cyanidioschyzon merolae 10D.</title>
        <authorList>
            <person name="Matsuzaki M."/>
            <person name="Misumi O."/>
            <person name="Shin-i T."/>
            <person name="Maruyama S."/>
            <person name="Takahara M."/>
            <person name="Miyagishima S."/>
            <person name="Mori T."/>
            <person name="Nishida K."/>
            <person name="Yagisawa F."/>
            <person name="Nishida K."/>
            <person name="Yoshida Y."/>
            <person name="Nishimura Y."/>
            <person name="Nakao S."/>
            <person name="Kobayashi T."/>
            <person name="Momoyama Y."/>
            <person name="Higashiyama T."/>
            <person name="Minoda A."/>
            <person name="Sano M."/>
            <person name="Nomoto H."/>
            <person name="Oishi K."/>
            <person name="Hayashi H."/>
            <person name="Ohta F."/>
            <person name="Nishizaka S."/>
            <person name="Haga S."/>
            <person name="Miura S."/>
            <person name="Morishita T."/>
            <person name="Kabeya Y."/>
            <person name="Terasawa K."/>
            <person name="Suzuki Y."/>
            <person name="Ishii Y."/>
            <person name="Asakawa S."/>
            <person name="Takano H."/>
            <person name="Ohta N."/>
            <person name="Kuroiwa H."/>
            <person name="Tanaka K."/>
            <person name="Shimizu N."/>
            <person name="Sugano S."/>
            <person name="Sato N."/>
            <person name="Nozaki H."/>
            <person name="Ogasawara N."/>
            <person name="Kohara Y."/>
            <person name="Kuroiwa T."/>
        </authorList>
    </citation>
    <scope>NUCLEOTIDE SEQUENCE [LARGE SCALE GENOMIC DNA]</scope>
    <source>
        <strain evidence="3 4">10D</strain>
    </source>
</reference>
<evidence type="ECO:0000256" key="1">
    <source>
        <dbReference type="ARBA" id="ARBA00022790"/>
    </source>
</evidence>
<organism evidence="3 4">
    <name type="scientific">Cyanidioschyzon merolae (strain NIES-3377 / 10D)</name>
    <name type="common">Unicellular red alga</name>
    <dbReference type="NCBI Taxonomy" id="280699"/>
    <lineage>
        <taxon>Eukaryota</taxon>
        <taxon>Rhodophyta</taxon>
        <taxon>Bangiophyceae</taxon>
        <taxon>Cyanidiales</taxon>
        <taxon>Cyanidiaceae</taxon>
        <taxon>Cyanidioschyzon</taxon>
    </lineage>
</organism>
<dbReference type="AlphaFoldDB" id="M1V9M9"/>
<gene>
    <name evidence="3" type="ORF">CYME_CMO304C</name>
</gene>
<accession>M1V9M9</accession>
<keyword evidence="1" id="KW-0736">Signalosome</keyword>
<evidence type="ECO:0000313" key="4">
    <source>
        <dbReference type="Proteomes" id="UP000007014"/>
    </source>
</evidence>
<keyword evidence="4" id="KW-1185">Reference proteome</keyword>
<dbReference type="HOGENOM" id="CLU_1279297_0_0_1"/>
<dbReference type="GeneID" id="16995744"/>
<dbReference type="PANTHER" id="PTHR15350">
    <property type="entry name" value="COP9 SIGNALOSOME COMPLEX SUBUNIT 7/DENDRITIC CELL PROTEIN GA17"/>
    <property type="match status" value="1"/>
</dbReference>
<dbReference type="RefSeq" id="XP_005537670.1">
    <property type="nucleotide sequence ID" value="XM_005537613.1"/>
</dbReference>
<keyword evidence="2" id="KW-0175">Coiled coil</keyword>
<dbReference type="PANTHER" id="PTHR15350:SF5">
    <property type="entry name" value="COP9 SIGNALOSOME COMPLEX SUBUNIT 7"/>
    <property type="match status" value="1"/>
</dbReference>
<evidence type="ECO:0000256" key="2">
    <source>
        <dbReference type="SAM" id="Coils"/>
    </source>
</evidence>
<dbReference type="Gramene" id="CMO304CT">
    <property type="protein sequence ID" value="CMO304CT"/>
    <property type="gene ID" value="CMO304C"/>
</dbReference>
<proteinExistence type="predicted"/>
<dbReference type="InterPro" id="IPR045237">
    <property type="entry name" value="COPS7/eIF3m"/>
</dbReference>
<dbReference type="KEGG" id="cme:CYME_CMO304C"/>
<dbReference type="GO" id="GO:0008180">
    <property type="term" value="C:COP9 signalosome"/>
    <property type="evidence" value="ECO:0007669"/>
    <property type="project" value="UniProtKB-KW"/>
</dbReference>
<protein>
    <submittedName>
        <fullName evidence="3">Uncharacterized protein</fullName>
    </submittedName>
</protein>
<dbReference type="Proteomes" id="UP000007014">
    <property type="component" value="Chromosome 15"/>
</dbReference>
<dbReference type="EMBL" id="AP006497">
    <property type="protein sequence ID" value="BAM81634.1"/>
    <property type="molecule type" value="Genomic_DNA"/>
</dbReference>